<evidence type="ECO:0000256" key="1">
    <source>
        <dbReference type="ARBA" id="ARBA00004442"/>
    </source>
</evidence>
<feature type="chain" id="PRO_5021327679" evidence="6">
    <location>
        <begin position="24"/>
        <end position="283"/>
    </location>
</feature>
<sequence length="283" mass="30732">MTTNIQRAGMALAMATLVLGLQACGTSTVSKKISDDGVAGEVVFPDREKNAWLKEGTFPNLDNLRQLAPGVTKDQLYDLVGRPHFEEGLAGVREWDYVFHFRTPTGVKTCQYKAIFDTKGLAQTFHWLPAGCGDVLKPAAAGERVVQRVVEQPMAPRRNVALSADALFAFDRSETAALLPKGRAELDALAAELRKAKSVERLEIVGHTDRLGSTAYNQQLSLARATTVRDYLMRAGVPAKATDVQGRGETQPKVMCDQVDRAALIACLAPNRRVDISVQATAP</sequence>
<dbReference type="AlphaFoldDB" id="A0A502DGE0"/>
<dbReference type="Pfam" id="PF00691">
    <property type="entry name" value="OmpA"/>
    <property type="match status" value="1"/>
</dbReference>
<evidence type="ECO:0000259" key="7">
    <source>
        <dbReference type="PROSITE" id="PS51123"/>
    </source>
</evidence>
<dbReference type="OrthoDB" id="5360144at2"/>
<comment type="subcellular location">
    <subcellularLocation>
        <location evidence="1">Cell outer membrane</location>
    </subcellularLocation>
</comment>
<comment type="caution">
    <text evidence="8">The sequence shown here is derived from an EMBL/GenBank/DDBJ whole genome shotgun (WGS) entry which is preliminary data.</text>
</comment>
<dbReference type="SUPFAM" id="SSF103088">
    <property type="entry name" value="OmpA-like"/>
    <property type="match status" value="1"/>
</dbReference>
<dbReference type="InterPro" id="IPR037873">
    <property type="entry name" value="BamE-like"/>
</dbReference>
<keyword evidence="4" id="KW-0998">Cell outer membrane</keyword>
<evidence type="ECO:0000256" key="2">
    <source>
        <dbReference type="ARBA" id="ARBA00022729"/>
    </source>
</evidence>
<dbReference type="CDD" id="cd07185">
    <property type="entry name" value="OmpA_C-like"/>
    <property type="match status" value="1"/>
</dbReference>
<accession>A0A502DGE0</accession>
<feature type="domain" description="OmpA-like" evidence="7">
    <location>
        <begin position="155"/>
        <end position="282"/>
    </location>
</feature>
<evidence type="ECO:0000256" key="4">
    <source>
        <dbReference type="ARBA" id="ARBA00023237"/>
    </source>
</evidence>
<organism evidence="8 9">
    <name type="scientific">Variovorax guangxiensis</name>
    <dbReference type="NCBI Taxonomy" id="1775474"/>
    <lineage>
        <taxon>Bacteria</taxon>
        <taxon>Pseudomonadati</taxon>
        <taxon>Pseudomonadota</taxon>
        <taxon>Betaproteobacteria</taxon>
        <taxon>Burkholderiales</taxon>
        <taxon>Comamonadaceae</taxon>
        <taxon>Variovorax</taxon>
    </lineage>
</organism>
<gene>
    <name evidence="8" type="primary">bamE</name>
    <name evidence="8" type="ORF">EAH82_19465</name>
</gene>
<dbReference type="InterPro" id="IPR006664">
    <property type="entry name" value="OMP_bac"/>
</dbReference>
<keyword evidence="3 5" id="KW-0472">Membrane</keyword>
<reference evidence="8 9" key="1">
    <citation type="journal article" date="2019" name="Environ. Microbiol.">
        <title>Species interactions and distinct microbial communities in high Arctic permafrost affected cryosols are associated with the CH4 and CO2 gas fluxes.</title>
        <authorList>
            <person name="Altshuler I."/>
            <person name="Hamel J."/>
            <person name="Turney S."/>
            <person name="Magnuson E."/>
            <person name="Levesque R."/>
            <person name="Greer C."/>
            <person name="Whyte L.G."/>
        </authorList>
    </citation>
    <scope>NUCLEOTIDE SEQUENCE [LARGE SCALE GENOMIC DNA]</scope>
    <source>
        <strain evidence="8 9">S06.C</strain>
    </source>
</reference>
<dbReference type="RefSeq" id="WP_140844835.1">
    <property type="nucleotide sequence ID" value="NZ_RCZI01000007.1"/>
</dbReference>
<name>A0A502DGE0_9BURK</name>
<dbReference type="PROSITE" id="PS51123">
    <property type="entry name" value="OMPA_2"/>
    <property type="match status" value="1"/>
</dbReference>
<dbReference type="PANTHER" id="PTHR30329">
    <property type="entry name" value="STATOR ELEMENT OF FLAGELLAR MOTOR COMPLEX"/>
    <property type="match status" value="1"/>
</dbReference>
<evidence type="ECO:0000313" key="8">
    <source>
        <dbReference type="EMBL" id="TPG23772.1"/>
    </source>
</evidence>
<dbReference type="InterPro" id="IPR007450">
    <property type="entry name" value="BamE_dom"/>
</dbReference>
<dbReference type="InterPro" id="IPR050330">
    <property type="entry name" value="Bact_OuterMem_StrucFunc"/>
</dbReference>
<evidence type="ECO:0000256" key="3">
    <source>
        <dbReference type="ARBA" id="ARBA00023136"/>
    </source>
</evidence>
<evidence type="ECO:0000313" key="9">
    <source>
        <dbReference type="Proteomes" id="UP000319212"/>
    </source>
</evidence>
<evidence type="ECO:0000256" key="6">
    <source>
        <dbReference type="SAM" id="SignalP"/>
    </source>
</evidence>
<protein>
    <submittedName>
        <fullName evidence="8">Outer membrane protein assembly factor BamE</fullName>
    </submittedName>
</protein>
<dbReference type="GO" id="GO:0009279">
    <property type="term" value="C:cell outer membrane"/>
    <property type="evidence" value="ECO:0007669"/>
    <property type="project" value="UniProtKB-SubCell"/>
</dbReference>
<dbReference type="PRINTS" id="PR01021">
    <property type="entry name" value="OMPADOMAIN"/>
</dbReference>
<dbReference type="InterPro" id="IPR006665">
    <property type="entry name" value="OmpA-like"/>
</dbReference>
<dbReference type="InterPro" id="IPR036737">
    <property type="entry name" value="OmpA-like_sf"/>
</dbReference>
<dbReference type="Gene3D" id="3.30.1450.10">
    <property type="match status" value="1"/>
</dbReference>
<evidence type="ECO:0000256" key="5">
    <source>
        <dbReference type="PROSITE-ProRule" id="PRU00473"/>
    </source>
</evidence>
<proteinExistence type="predicted"/>
<dbReference type="Gene3D" id="3.30.1330.60">
    <property type="entry name" value="OmpA-like domain"/>
    <property type="match status" value="1"/>
</dbReference>
<dbReference type="PROSITE" id="PS51257">
    <property type="entry name" value="PROKAR_LIPOPROTEIN"/>
    <property type="match status" value="1"/>
</dbReference>
<keyword evidence="2 6" id="KW-0732">Signal</keyword>
<dbReference type="PANTHER" id="PTHR30329:SF21">
    <property type="entry name" value="LIPOPROTEIN YIAD-RELATED"/>
    <property type="match status" value="1"/>
</dbReference>
<dbReference type="Proteomes" id="UP000319212">
    <property type="component" value="Unassembled WGS sequence"/>
</dbReference>
<dbReference type="EMBL" id="RCZI01000007">
    <property type="protein sequence ID" value="TPG23772.1"/>
    <property type="molecule type" value="Genomic_DNA"/>
</dbReference>
<dbReference type="Pfam" id="PF04355">
    <property type="entry name" value="BamE"/>
    <property type="match status" value="1"/>
</dbReference>
<feature type="signal peptide" evidence="6">
    <location>
        <begin position="1"/>
        <end position="23"/>
    </location>
</feature>